<dbReference type="HAMAP" id="MF_01363">
    <property type="entry name" value="Ribosomal_bL21"/>
    <property type="match status" value="1"/>
</dbReference>
<organism evidence="7 8">
    <name type="scientific">Klebsormidium nitens</name>
    <name type="common">Green alga</name>
    <name type="synonym">Ulothrix nitens</name>
    <dbReference type="NCBI Taxonomy" id="105231"/>
    <lineage>
        <taxon>Eukaryota</taxon>
        <taxon>Viridiplantae</taxon>
        <taxon>Streptophyta</taxon>
        <taxon>Klebsormidiophyceae</taxon>
        <taxon>Klebsormidiales</taxon>
        <taxon>Klebsormidiaceae</taxon>
        <taxon>Klebsormidium</taxon>
    </lineage>
</organism>
<dbReference type="GO" id="GO:0003735">
    <property type="term" value="F:structural constituent of ribosome"/>
    <property type="evidence" value="ECO:0007669"/>
    <property type="project" value="InterPro"/>
</dbReference>
<evidence type="ECO:0000313" key="6">
    <source>
        <dbReference type="EMBL" id="GAQ93688.1"/>
    </source>
</evidence>
<proteinExistence type="inferred from homology"/>
<keyword evidence="8" id="KW-1185">Reference proteome</keyword>
<dbReference type="InterPro" id="IPR036164">
    <property type="entry name" value="bL21-like_sf"/>
</dbReference>
<evidence type="ECO:0000256" key="4">
    <source>
        <dbReference type="HAMAP-Rule" id="MF_01363"/>
    </source>
</evidence>
<dbReference type="GO" id="GO:1990904">
    <property type="term" value="C:ribonucleoprotein complex"/>
    <property type="evidence" value="ECO:0007669"/>
    <property type="project" value="UniProtKB-KW"/>
</dbReference>
<name>A0A0U9HLS0_KLENI</name>
<dbReference type="InterPro" id="IPR001787">
    <property type="entry name" value="Ribosomal_bL21"/>
</dbReference>
<gene>
    <name evidence="7" type="primary">rpl21b</name>
    <name evidence="4" type="synonym">rpl21</name>
    <name evidence="6" type="synonym">rpl21a</name>
    <name evidence="6" type="ORF">KFL_018130070</name>
    <name evidence="7" type="ORF">KFL_018131520</name>
</gene>
<comment type="subcellular location">
    <subcellularLocation>
        <location evidence="4">Plastid</location>
        <location evidence="4">Chloroplast</location>
    </subcellularLocation>
</comment>
<dbReference type="GO" id="GO:0019843">
    <property type="term" value="F:rRNA binding"/>
    <property type="evidence" value="ECO:0007669"/>
    <property type="project" value="UniProtKB-UniRule"/>
</dbReference>
<keyword evidence="3 4" id="KW-0687">Ribonucleoprotein</keyword>
<dbReference type="STRING" id="105231.A0A0U9HLS0"/>
<dbReference type="InParanoid" id="A0A0U9HLS0"/>
<dbReference type="AlphaFoldDB" id="A0A0U9HLS0"/>
<dbReference type="EMBL" id="DF238762">
    <property type="protein sequence ID" value="GAQ93796.1"/>
    <property type="molecule type" value="Genomic_DNA"/>
</dbReference>
<dbReference type="GO" id="GO:0006412">
    <property type="term" value="P:translation"/>
    <property type="evidence" value="ECO:0007669"/>
    <property type="project" value="UniProtKB-UniRule"/>
</dbReference>
<dbReference type="PANTHER" id="PTHR21349">
    <property type="entry name" value="50S RIBOSOMAL PROTEIN L21"/>
    <property type="match status" value="1"/>
</dbReference>
<geneLocation type="chloroplast" evidence="7"/>
<dbReference type="InterPro" id="IPR028909">
    <property type="entry name" value="bL21-like"/>
</dbReference>
<keyword evidence="4" id="KW-0699">rRNA-binding</keyword>
<evidence type="ECO:0000256" key="5">
    <source>
        <dbReference type="RuleBase" id="RU000563"/>
    </source>
</evidence>
<accession>A0A0U9HLS0</accession>
<keyword evidence="7" id="KW-0150">Chloroplast</keyword>
<reference evidence="7 8" key="1">
    <citation type="journal article" date="2014" name="Nat. Commun.">
        <title>Klebsormidium flaccidum genome reveals primary factors for plant terrestrial adaptation.</title>
        <authorList>
            <person name="Hori K."/>
            <person name="Maruyama F."/>
            <person name="Fujisawa T."/>
            <person name="Togashi T."/>
            <person name="Yamamoto N."/>
            <person name="Seo M."/>
            <person name="Sato S."/>
            <person name="Yamada T."/>
            <person name="Mori H."/>
            <person name="Tajima N."/>
            <person name="Moriyama T."/>
            <person name="Ikeuchi M."/>
            <person name="Watanabe M."/>
            <person name="Wada H."/>
            <person name="Kobayashi K."/>
            <person name="Saito M."/>
            <person name="Masuda T."/>
            <person name="Sasaki-Sekimoto Y."/>
            <person name="Mashiguchi K."/>
            <person name="Awai K."/>
            <person name="Shimojima M."/>
            <person name="Masuda S."/>
            <person name="Iwai M."/>
            <person name="Nobusawa T."/>
            <person name="Narise T."/>
            <person name="Kondo S."/>
            <person name="Saito H."/>
            <person name="Sato R."/>
            <person name="Murakawa M."/>
            <person name="Ihara Y."/>
            <person name="Oshima-Yamada Y."/>
            <person name="Ohtaka K."/>
            <person name="Satoh M."/>
            <person name="Sonobe K."/>
            <person name="Ishii M."/>
            <person name="Ohtani R."/>
            <person name="Kanamori-Sato M."/>
            <person name="Honoki R."/>
            <person name="Miyazaki D."/>
            <person name="Mochizuki H."/>
            <person name="Umetsu J."/>
            <person name="Higashi K."/>
            <person name="Shibata D."/>
            <person name="Kamiya Y."/>
            <person name="Sato N."/>
            <person name="Nakamura Y."/>
            <person name="Tabata S."/>
            <person name="Ida S."/>
            <person name="Kurokawa K."/>
            <person name="Ohta H."/>
        </authorList>
    </citation>
    <scope>NUCLEOTIDE SEQUENCE [LARGE SCALE GENOMIC DNA]</scope>
    <source>
        <strain evidence="7 8">NIES-2285</strain>
    </source>
</reference>
<sequence length="114" mass="13002">MVYAIVETGGQQLRMEPGRFYDVPCMPSLMPGTKVVLCRVLMVRNQSEIGVGRPWVGGALVRARVMHTLKAEKQVVLRRRAKKKSRRKQGHRRRFTRLLVDSIEAHGQQLQVPA</sequence>
<comment type="subunit">
    <text evidence="4 5">Part of the 50S ribosomal subunit.</text>
</comment>
<evidence type="ECO:0000313" key="7">
    <source>
        <dbReference type="EMBL" id="GAQ93796.1"/>
    </source>
</evidence>
<protein>
    <recommendedName>
        <fullName evidence="4">Large ribosomal subunit protein bL21c</fullName>
    </recommendedName>
</protein>
<dbReference type="Proteomes" id="UP000054558">
    <property type="component" value="Chromosome Pltd"/>
</dbReference>
<keyword evidence="4" id="KW-0694">RNA-binding</keyword>
<dbReference type="Pfam" id="PF00829">
    <property type="entry name" value="Ribosomal_L21p"/>
    <property type="match status" value="1"/>
</dbReference>
<comment type="similarity">
    <text evidence="1 4 5">Belongs to the bacterial ribosomal protein bL21 family.</text>
</comment>
<evidence type="ECO:0000313" key="8">
    <source>
        <dbReference type="Proteomes" id="UP000054558"/>
    </source>
</evidence>
<dbReference type="SUPFAM" id="SSF141091">
    <property type="entry name" value="L21p-like"/>
    <property type="match status" value="1"/>
</dbReference>
<dbReference type="GO" id="GO:0009507">
    <property type="term" value="C:chloroplast"/>
    <property type="evidence" value="ECO:0007669"/>
    <property type="project" value="UniProtKB-SubCell"/>
</dbReference>
<comment type="function">
    <text evidence="4 5">This protein binds to 23S rRNA.</text>
</comment>
<dbReference type="EMBL" id="DF238762">
    <property type="protein sequence ID" value="GAQ93688.1"/>
    <property type="molecule type" value="Genomic_DNA"/>
</dbReference>
<evidence type="ECO:0000256" key="1">
    <source>
        <dbReference type="ARBA" id="ARBA00008563"/>
    </source>
</evidence>
<evidence type="ECO:0000256" key="2">
    <source>
        <dbReference type="ARBA" id="ARBA00022980"/>
    </source>
</evidence>
<keyword evidence="2 4" id="KW-0689">Ribosomal protein</keyword>
<dbReference type="NCBIfam" id="TIGR00061">
    <property type="entry name" value="L21"/>
    <property type="match status" value="1"/>
</dbReference>
<dbReference type="GO" id="GO:0005840">
    <property type="term" value="C:ribosome"/>
    <property type="evidence" value="ECO:0007669"/>
    <property type="project" value="UniProtKB-KW"/>
</dbReference>
<dbReference type="PANTHER" id="PTHR21349:SF0">
    <property type="entry name" value="LARGE RIBOSOMAL SUBUNIT PROTEIN BL21M"/>
    <property type="match status" value="1"/>
</dbReference>
<dbReference type="OrthoDB" id="1909836at2759"/>
<evidence type="ECO:0000256" key="3">
    <source>
        <dbReference type="ARBA" id="ARBA00023274"/>
    </source>
</evidence>
<keyword evidence="7" id="KW-0934">Plastid</keyword>